<evidence type="ECO:0000313" key="3">
    <source>
        <dbReference type="Proteomes" id="UP000176988"/>
    </source>
</evidence>
<evidence type="ECO:0000313" key="2">
    <source>
        <dbReference type="EMBL" id="OGM01492.1"/>
    </source>
</evidence>
<evidence type="ECO:0000256" key="1">
    <source>
        <dbReference type="SAM" id="MobiDB-lite"/>
    </source>
</evidence>
<reference evidence="2 3" key="1">
    <citation type="journal article" date="2016" name="Nat. Commun.">
        <title>Thousands of microbial genomes shed light on interconnected biogeochemical processes in an aquifer system.</title>
        <authorList>
            <person name="Anantharaman K."/>
            <person name="Brown C.T."/>
            <person name="Hug L.A."/>
            <person name="Sharon I."/>
            <person name="Castelle C.J."/>
            <person name="Probst A.J."/>
            <person name="Thomas B.C."/>
            <person name="Singh A."/>
            <person name="Wilkins M.J."/>
            <person name="Karaoz U."/>
            <person name="Brodie E.L."/>
            <person name="Williams K.H."/>
            <person name="Hubbard S.S."/>
            <person name="Banfield J.F."/>
        </authorList>
    </citation>
    <scope>NUCLEOTIDE SEQUENCE [LARGE SCALE GENOMIC DNA]</scope>
</reference>
<name>A0A1F7WF84_9BACT</name>
<comment type="caution">
    <text evidence="2">The sequence shown here is derived from an EMBL/GenBank/DDBJ whole genome shotgun (WGS) entry which is preliminary data.</text>
</comment>
<organism evidence="2 3">
    <name type="scientific">Candidatus Uhrbacteria bacterium RIFOXYC2_FULL_47_19</name>
    <dbReference type="NCBI Taxonomy" id="1802424"/>
    <lineage>
        <taxon>Bacteria</taxon>
        <taxon>Candidatus Uhriibacteriota</taxon>
    </lineage>
</organism>
<dbReference type="Proteomes" id="UP000176988">
    <property type="component" value="Unassembled WGS sequence"/>
</dbReference>
<dbReference type="EMBL" id="MGFG01000007">
    <property type="protein sequence ID" value="OGM01492.1"/>
    <property type="molecule type" value="Genomic_DNA"/>
</dbReference>
<evidence type="ECO:0008006" key="4">
    <source>
        <dbReference type="Google" id="ProtNLM"/>
    </source>
</evidence>
<dbReference type="AlphaFoldDB" id="A0A1F7WF84"/>
<dbReference type="STRING" id="1802424.A2480_04380"/>
<feature type="compositionally biased region" description="Polar residues" evidence="1">
    <location>
        <begin position="49"/>
        <end position="59"/>
    </location>
</feature>
<feature type="region of interest" description="Disordered" evidence="1">
    <location>
        <begin position="30"/>
        <end position="63"/>
    </location>
</feature>
<protein>
    <recommendedName>
        <fullName evidence="4">Transglycosylase SLT domain-containing protein</fullName>
    </recommendedName>
</protein>
<sequence>MGWLFDAALIVAFCHFIIMPWHREQAAREGREPPTFFSSGRSDLRPLASSRSRNESQPPSLHRGQISSEHYRLLTEAAERTDVPAGILYALWTEQSGRTTVGWSAGGSWTTPSALARSGHRCRGRLDRSWCEEELESIGAICNQRRRIDQPACDPERIGVSSRFGLGPLGHDPRDVVRQQPDGRLAWAGYVRDFNGDGVWDPFDLNEALLAAGLRLRSDYDSARSNGLDESAAWRLAIETFLGPAASNRYVRIRDLWADWCSVPGYCRN</sequence>
<gene>
    <name evidence="2" type="ORF">A2480_04380</name>
</gene>
<accession>A0A1F7WF84</accession>
<proteinExistence type="predicted"/>